<dbReference type="InParanoid" id="A0A2H3D820"/>
<dbReference type="EMBL" id="KZ293705">
    <property type="protein sequence ID" value="PBK83636.1"/>
    <property type="molecule type" value="Genomic_DNA"/>
</dbReference>
<dbReference type="Proteomes" id="UP000217790">
    <property type="component" value="Unassembled WGS sequence"/>
</dbReference>
<reference evidence="2" key="1">
    <citation type="journal article" date="2017" name="Nat. Ecol. Evol.">
        <title>Genome expansion and lineage-specific genetic innovations in the forest pathogenic fungi Armillaria.</title>
        <authorList>
            <person name="Sipos G."/>
            <person name="Prasanna A.N."/>
            <person name="Walter M.C."/>
            <person name="O'Connor E."/>
            <person name="Balint B."/>
            <person name="Krizsan K."/>
            <person name="Kiss B."/>
            <person name="Hess J."/>
            <person name="Varga T."/>
            <person name="Slot J."/>
            <person name="Riley R."/>
            <person name="Boka B."/>
            <person name="Rigling D."/>
            <person name="Barry K."/>
            <person name="Lee J."/>
            <person name="Mihaltcheva S."/>
            <person name="LaButti K."/>
            <person name="Lipzen A."/>
            <person name="Waldron R."/>
            <person name="Moloney N.M."/>
            <person name="Sperisen C."/>
            <person name="Kredics L."/>
            <person name="Vagvoelgyi C."/>
            <person name="Patrignani A."/>
            <person name="Fitzpatrick D."/>
            <person name="Nagy I."/>
            <person name="Doyle S."/>
            <person name="Anderson J.B."/>
            <person name="Grigoriev I.V."/>
            <person name="Gueldener U."/>
            <person name="Muensterkoetter M."/>
            <person name="Nagy L.G."/>
        </authorList>
    </citation>
    <scope>NUCLEOTIDE SEQUENCE [LARGE SCALE GENOMIC DNA]</scope>
    <source>
        <strain evidence="2">Ar21-2</strain>
    </source>
</reference>
<sequence length="150" mass="16958">MTSLGAWCATKYFEDQDMKSVLGNPRNFREKHEASILDEKYHEHLHALSYFVSKPLPTIADNWRMRDLGAFLSAWARSESNQELTLGHLISSDASIDRAPPLTILFRSLSSVVRLNSQCADRSHVFRLAVAVEFNGMQFPGPAEYSLSQL</sequence>
<organism evidence="1 2">
    <name type="scientific">Armillaria gallica</name>
    <name type="common">Bulbous honey fungus</name>
    <name type="synonym">Armillaria bulbosa</name>
    <dbReference type="NCBI Taxonomy" id="47427"/>
    <lineage>
        <taxon>Eukaryota</taxon>
        <taxon>Fungi</taxon>
        <taxon>Dikarya</taxon>
        <taxon>Basidiomycota</taxon>
        <taxon>Agaricomycotina</taxon>
        <taxon>Agaricomycetes</taxon>
        <taxon>Agaricomycetidae</taxon>
        <taxon>Agaricales</taxon>
        <taxon>Marasmiineae</taxon>
        <taxon>Physalacriaceae</taxon>
        <taxon>Armillaria</taxon>
    </lineage>
</organism>
<accession>A0A2H3D820</accession>
<evidence type="ECO:0000313" key="2">
    <source>
        <dbReference type="Proteomes" id="UP000217790"/>
    </source>
</evidence>
<name>A0A2H3D820_ARMGA</name>
<gene>
    <name evidence="1" type="ORF">ARMGADRAFT_1037801</name>
</gene>
<protein>
    <submittedName>
        <fullName evidence="1">Uncharacterized protein</fullName>
    </submittedName>
</protein>
<evidence type="ECO:0000313" key="1">
    <source>
        <dbReference type="EMBL" id="PBK83636.1"/>
    </source>
</evidence>
<proteinExistence type="predicted"/>
<keyword evidence="2" id="KW-1185">Reference proteome</keyword>
<dbReference type="AlphaFoldDB" id="A0A2H3D820"/>